<feature type="domain" description="Sushi" evidence="7">
    <location>
        <begin position="265"/>
        <end position="334"/>
    </location>
</feature>
<evidence type="ECO:0000256" key="1">
    <source>
        <dbReference type="ARBA" id="ARBA00022659"/>
    </source>
</evidence>
<dbReference type="PANTHER" id="PTHR19325">
    <property type="entry name" value="COMPLEMENT COMPONENT-RELATED SUSHI DOMAIN-CONTAINING"/>
    <property type="match status" value="1"/>
</dbReference>
<evidence type="ECO:0000256" key="5">
    <source>
        <dbReference type="PROSITE-ProRule" id="PRU00302"/>
    </source>
</evidence>
<feature type="domain" description="Sushi" evidence="7">
    <location>
        <begin position="1"/>
        <end position="33"/>
    </location>
</feature>
<dbReference type="Gene3D" id="2.10.70.10">
    <property type="entry name" value="Complement Module, domain 1"/>
    <property type="match status" value="3"/>
</dbReference>
<evidence type="ECO:0000313" key="8">
    <source>
        <dbReference type="EMBL" id="KMR04885.1"/>
    </source>
</evidence>
<keyword evidence="3 5" id="KW-1015">Disulfide bond</keyword>
<reference evidence="8 9" key="1">
    <citation type="submission" date="2015-04" db="EMBL/GenBank/DDBJ databases">
        <title>Lasius niger genome sequencing.</title>
        <authorList>
            <person name="Konorov E.A."/>
            <person name="Nikitin M.A."/>
            <person name="Kirill M.V."/>
            <person name="Chang P."/>
        </authorList>
    </citation>
    <scope>NUCLEOTIDE SEQUENCE [LARGE SCALE GENOMIC DNA]</scope>
    <source>
        <tissue evidence="8">Whole</tissue>
    </source>
</reference>
<dbReference type="InterPro" id="IPR050350">
    <property type="entry name" value="Compl-Cell_Adhes-Reg"/>
</dbReference>
<dbReference type="InterPro" id="IPR035976">
    <property type="entry name" value="Sushi/SCR/CCP_sf"/>
</dbReference>
<dbReference type="PANTHER" id="PTHR19325:SF575">
    <property type="entry name" value="LOCOMOTION-RELATED PROTEIN HIKARU GENKI"/>
    <property type="match status" value="1"/>
</dbReference>
<dbReference type="Pfam" id="PF00084">
    <property type="entry name" value="Sushi"/>
    <property type="match status" value="3"/>
</dbReference>
<keyword evidence="2" id="KW-0677">Repeat</keyword>
<dbReference type="Gene3D" id="2.60.40.10">
    <property type="entry name" value="Immunoglobulins"/>
    <property type="match status" value="1"/>
</dbReference>
<dbReference type="PROSITE" id="PS50835">
    <property type="entry name" value="IG_LIKE"/>
    <property type="match status" value="1"/>
</dbReference>
<accession>A0A0J7LA39</accession>
<name>A0A0J7LA39_LASNI</name>
<dbReference type="SUPFAM" id="SSF57535">
    <property type="entry name" value="Complement control module/SCR domain"/>
    <property type="match status" value="3"/>
</dbReference>
<dbReference type="PROSITE" id="PS50923">
    <property type="entry name" value="SUSHI"/>
    <property type="match status" value="4"/>
</dbReference>
<proteinExistence type="predicted"/>
<organism evidence="8 9">
    <name type="scientific">Lasius niger</name>
    <name type="common">Black garden ant</name>
    <dbReference type="NCBI Taxonomy" id="67767"/>
    <lineage>
        <taxon>Eukaryota</taxon>
        <taxon>Metazoa</taxon>
        <taxon>Ecdysozoa</taxon>
        <taxon>Arthropoda</taxon>
        <taxon>Hexapoda</taxon>
        <taxon>Insecta</taxon>
        <taxon>Pterygota</taxon>
        <taxon>Neoptera</taxon>
        <taxon>Endopterygota</taxon>
        <taxon>Hymenoptera</taxon>
        <taxon>Apocrita</taxon>
        <taxon>Aculeata</taxon>
        <taxon>Formicoidea</taxon>
        <taxon>Formicidae</taxon>
        <taxon>Formicinae</taxon>
        <taxon>Lasius</taxon>
        <taxon>Lasius</taxon>
    </lineage>
</organism>
<keyword evidence="4" id="KW-0325">Glycoprotein</keyword>
<evidence type="ECO:0000256" key="4">
    <source>
        <dbReference type="ARBA" id="ARBA00023180"/>
    </source>
</evidence>
<dbReference type="SUPFAM" id="SSF48726">
    <property type="entry name" value="Immunoglobulin"/>
    <property type="match status" value="1"/>
</dbReference>
<feature type="domain" description="Sushi" evidence="7">
    <location>
        <begin position="151"/>
        <end position="204"/>
    </location>
</feature>
<evidence type="ECO:0000259" key="6">
    <source>
        <dbReference type="PROSITE" id="PS50835"/>
    </source>
</evidence>
<feature type="domain" description="Ig-like" evidence="6">
    <location>
        <begin position="53"/>
        <end position="142"/>
    </location>
</feature>
<dbReference type="OrthoDB" id="6127264at2759"/>
<evidence type="ECO:0000256" key="2">
    <source>
        <dbReference type="ARBA" id="ARBA00022737"/>
    </source>
</evidence>
<gene>
    <name evidence="8" type="ORF">RF55_384</name>
</gene>
<comment type="caution">
    <text evidence="8">The sequence shown here is derived from an EMBL/GenBank/DDBJ whole genome shotgun (WGS) entry which is preliminary data.</text>
</comment>
<sequence length="727" mass="82525">MRCREVGKYKLIGDPLLHCRNGTWNGKIPYCVPTTAISNYTENVPPTIVFGLPAGSAAVEPTGALAVFPGSILHLECLFARKLGNPEWTWTPTFRRYLTGWAIAARERDWKYRLSIYYAKHQDSGVYTCSTPKGLSNSIQVHVIDVQCSVLAVPEPPLISHIEGSRIGDSAIFECPMGYRLEGASGITCQYNGKWSANVPHCEEIECPAIDITDNPLLSLIEHNNTYGGKVVFTCMWGHKLSGSQSIKCEGNGRWNGSMPTCLEITCPVPETPRSGRIIEQTRYSNKKRYRAQIYKVGALVRFACLPGHQLIGEASIICTENGTWSHRPPVCKVRCPYPGDPPHGRIAPLKFWYKPGDNIQDTIFFDTLLNILKEDQSSQCKAMLRVTVMGQLAAENLDDVRQKYKRMTRVVLRNMKIREQMLSTVRCQVEDLWAYAQSLVRIESDHIFAKKDTDASADKVLENQLIQLENICAKVKETLLVRSYYDLLSRLETQYEQKRALLARLDANIKNRDLLLNKKNHALQILENLKHSTKTAAEQYKINGIHDILEQIEAEKKREKDLKEQKKTRGELFTNISAALQNMNMMLLCIKHSTKIARKLPRDVNKNVLKESIIINNREDAEEHDILLELEGIDTDVLVLLSKISRKIGILFGMSNFDLEQEKEDRARDLYQTYISNYSSNLIFGTGEEEPIGLLVEHETVDVTIPTRTDIKLRSRQIIEAHLKPE</sequence>
<evidence type="ECO:0000259" key="7">
    <source>
        <dbReference type="PROSITE" id="PS50923"/>
    </source>
</evidence>
<dbReference type="PaxDb" id="67767-A0A0J7LA39"/>
<feature type="disulfide bond" evidence="5">
    <location>
        <begin position="305"/>
        <end position="332"/>
    </location>
</feature>
<dbReference type="InterPro" id="IPR036179">
    <property type="entry name" value="Ig-like_dom_sf"/>
</dbReference>
<keyword evidence="9" id="KW-1185">Reference proteome</keyword>
<dbReference type="STRING" id="67767.A0A0J7LA39"/>
<feature type="disulfide bond" evidence="5">
    <location>
        <begin position="175"/>
        <end position="202"/>
    </location>
</feature>
<dbReference type="InterPro" id="IPR007110">
    <property type="entry name" value="Ig-like_dom"/>
</dbReference>
<dbReference type="InterPro" id="IPR013783">
    <property type="entry name" value="Ig-like_fold"/>
</dbReference>
<feature type="disulfide bond" evidence="5">
    <location>
        <begin position="235"/>
        <end position="262"/>
    </location>
</feature>
<dbReference type="EMBL" id="LBMM01000112">
    <property type="protein sequence ID" value="KMR04885.1"/>
    <property type="molecule type" value="Genomic_DNA"/>
</dbReference>
<keyword evidence="1 5" id="KW-0768">Sushi</keyword>
<dbReference type="SMART" id="SM00032">
    <property type="entry name" value="CCP"/>
    <property type="match status" value="3"/>
</dbReference>
<dbReference type="Proteomes" id="UP000036403">
    <property type="component" value="Unassembled WGS sequence"/>
</dbReference>
<evidence type="ECO:0000256" key="3">
    <source>
        <dbReference type="ARBA" id="ARBA00023157"/>
    </source>
</evidence>
<dbReference type="InterPro" id="IPR003599">
    <property type="entry name" value="Ig_sub"/>
</dbReference>
<dbReference type="SMART" id="SM00409">
    <property type="entry name" value="IG"/>
    <property type="match status" value="1"/>
</dbReference>
<evidence type="ECO:0000313" key="9">
    <source>
        <dbReference type="Proteomes" id="UP000036403"/>
    </source>
</evidence>
<dbReference type="CDD" id="cd00033">
    <property type="entry name" value="CCP"/>
    <property type="match status" value="3"/>
</dbReference>
<feature type="domain" description="Sushi" evidence="7">
    <location>
        <begin position="205"/>
        <end position="264"/>
    </location>
</feature>
<comment type="caution">
    <text evidence="5">Lacks conserved residue(s) required for the propagation of feature annotation.</text>
</comment>
<protein>
    <submittedName>
        <fullName evidence="8">Locomotion-related protein hikaru genki</fullName>
    </submittedName>
</protein>
<dbReference type="AlphaFoldDB" id="A0A0J7LA39"/>
<dbReference type="InterPro" id="IPR000436">
    <property type="entry name" value="Sushi_SCR_CCP_dom"/>
</dbReference>